<organism evidence="6 7">
    <name type="scientific">Tritrichomonas foetus</name>
    <dbReference type="NCBI Taxonomy" id="1144522"/>
    <lineage>
        <taxon>Eukaryota</taxon>
        <taxon>Metamonada</taxon>
        <taxon>Parabasalia</taxon>
        <taxon>Tritrichomonadida</taxon>
        <taxon>Tritrichomonadidae</taxon>
        <taxon>Tritrichomonas</taxon>
    </lineage>
</organism>
<dbReference type="GeneID" id="94848424"/>
<reference evidence="6" key="1">
    <citation type="submission" date="2016-10" db="EMBL/GenBank/DDBJ databases">
        <authorList>
            <person name="Benchimol M."/>
            <person name="Almeida L.G."/>
            <person name="Vasconcelos A.T."/>
            <person name="Perreira-Neves A."/>
            <person name="Rosa I.A."/>
            <person name="Tasca T."/>
            <person name="Bogo M.R."/>
            <person name="de Souza W."/>
        </authorList>
    </citation>
    <scope>NUCLEOTIDE SEQUENCE [LARGE SCALE GENOMIC DNA]</scope>
    <source>
        <strain evidence="6">K</strain>
    </source>
</reference>
<dbReference type="Proteomes" id="UP000179807">
    <property type="component" value="Unassembled WGS sequence"/>
</dbReference>
<feature type="binding site" evidence="3">
    <location>
        <position position="244"/>
    </location>
    <ligand>
        <name>ATP</name>
        <dbReference type="ChEBI" id="CHEBI:30616"/>
    </ligand>
</feature>
<evidence type="ECO:0000256" key="1">
    <source>
        <dbReference type="ARBA" id="ARBA00022741"/>
    </source>
</evidence>
<dbReference type="RefSeq" id="XP_068370194.1">
    <property type="nucleotide sequence ID" value="XM_068513720.1"/>
</dbReference>
<dbReference type="PANTHER" id="PTHR24362">
    <property type="entry name" value="SERINE/THREONINE-PROTEIN KINASE NEK"/>
    <property type="match status" value="1"/>
</dbReference>
<dbReference type="InterPro" id="IPR000719">
    <property type="entry name" value="Prot_kinase_dom"/>
</dbReference>
<dbReference type="AlphaFoldDB" id="A0A1J4L0W7"/>
<feature type="region of interest" description="Disordered" evidence="4">
    <location>
        <begin position="45"/>
        <end position="79"/>
    </location>
</feature>
<dbReference type="PROSITE" id="PS00108">
    <property type="entry name" value="PROTEIN_KINASE_ST"/>
    <property type="match status" value="1"/>
</dbReference>
<evidence type="ECO:0000313" key="7">
    <source>
        <dbReference type="Proteomes" id="UP000179807"/>
    </source>
</evidence>
<comment type="caution">
    <text evidence="6">The sequence shown here is derived from an EMBL/GenBank/DDBJ whole genome shotgun (WGS) entry which is preliminary data.</text>
</comment>
<accession>A0A1J4L0W7</accession>
<dbReference type="InterPro" id="IPR011009">
    <property type="entry name" value="Kinase-like_dom_sf"/>
</dbReference>
<dbReference type="Gene3D" id="1.10.510.10">
    <property type="entry name" value="Transferase(Phosphotransferase) domain 1"/>
    <property type="match status" value="1"/>
</dbReference>
<dbReference type="VEuPathDB" id="TrichDB:TRFO_41347"/>
<dbReference type="Pfam" id="PF00069">
    <property type="entry name" value="Pkinase"/>
    <property type="match status" value="1"/>
</dbReference>
<keyword evidence="1 3" id="KW-0547">Nucleotide-binding</keyword>
<feature type="compositionally biased region" description="Low complexity" evidence="4">
    <location>
        <begin position="148"/>
        <end position="163"/>
    </location>
</feature>
<gene>
    <name evidence="6" type="ORF">TRFO_41347</name>
</gene>
<dbReference type="OrthoDB" id="248923at2759"/>
<keyword evidence="7" id="KW-1185">Reference proteome</keyword>
<dbReference type="InterPro" id="IPR008271">
    <property type="entry name" value="Ser/Thr_kinase_AS"/>
</dbReference>
<dbReference type="PROSITE" id="PS50011">
    <property type="entry name" value="PROTEIN_KINASE_DOM"/>
    <property type="match status" value="1"/>
</dbReference>
<evidence type="ECO:0000256" key="3">
    <source>
        <dbReference type="PROSITE-ProRule" id="PRU10141"/>
    </source>
</evidence>
<evidence type="ECO:0000259" key="5">
    <source>
        <dbReference type="PROSITE" id="PS50011"/>
    </source>
</evidence>
<dbReference type="SMART" id="SM00220">
    <property type="entry name" value="S_TKc"/>
    <property type="match status" value="1"/>
</dbReference>
<dbReference type="PROSITE" id="PS00107">
    <property type="entry name" value="PROTEIN_KINASE_ATP"/>
    <property type="match status" value="1"/>
</dbReference>
<protein>
    <recommendedName>
        <fullName evidence="5">Protein kinase domain-containing protein</fullName>
    </recommendedName>
</protein>
<feature type="compositionally biased region" description="Polar residues" evidence="4">
    <location>
        <begin position="57"/>
        <end position="79"/>
    </location>
</feature>
<keyword evidence="2 3" id="KW-0067">ATP-binding</keyword>
<evidence type="ECO:0000256" key="4">
    <source>
        <dbReference type="SAM" id="MobiDB-lite"/>
    </source>
</evidence>
<dbReference type="InterPro" id="IPR017441">
    <property type="entry name" value="Protein_kinase_ATP_BS"/>
</dbReference>
<proteinExistence type="predicted"/>
<dbReference type="SUPFAM" id="SSF56112">
    <property type="entry name" value="Protein kinase-like (PK-like)"/>
    <property type="match status" value="1"/>
</dbReference>
<sequence>MIFRNSCERRKSLKICSIVYLLQNSQKKNFSDEIQKNIQSKIHQMNNDKPLAGPTSEIPTNSNTILPSNSKPGTVSQAQNQIGDHSISNKNSSCSKPNLHYFELNVAHVNKSQSSTCTGIILNPPIPFQSISPAEDKQRNTSKEQYINPANNSTDNQDNNNNNYNISGPNNQPGFDANVIYRKFIPQCSSVGTRKGSFQCNDDLLLSVLSRKGYSYVSPIGKGGTATCHVVYSHRYNMNFVVKKMVQDDSVACSKCELNALQQLNSSDVIRMYDYDLLPDCIFLFLEYCSNGSLLDVVKKSGPLTGKRLYGVVKSLLSAISFIHSKRFAHLDIKPANILVDRYGRIKLADFGLSRFMKHGCNLSTQRAGTVIFMPPEMFLSSMFDPFAADIWSLGVTIYYLAIGLVPWVTKSFEDIKNSVISGSLTFPSGFQDKSIMFLIKEMLKVEPKQRPRAEDLLKLPFLQKAEKKDGTIITYRENVLNNLVNNILCDSNNNSNSVKKDFNKDFVIDYQQNSNNLKDLQLNNCKCCPYNVNAMVNDIQTSRVIQQSKLTCLTNSLYNGAKTGRVDSVNGIPGTSPLHRKVYGSLALGQNFKKPFKKKTFQESGLA</sequence>
<dbReference type="FunFam" id="1.10.510.10:FF:000571">
    <property type="entry name" value="Maternal embryonic leucine zipper kinase"/>
    <property type="match status" value="1"/>
</dbReference>
<evidence type="ECO:0000256" key="2">
    <source>
        <dbReference type="ARBA" id="ARBA00022840"/>
    </source>
</evidence>
<dbReference type="PANTHER" id="PTHR24362:SF309">
    <property type="entry name" value="PROTEIN KINASE DOMAIN-CONTAINING PROTEIN"/>
    <property type="match status" value="1"/>
</dbReference>
<feature type="region of interest" description="Disordered" evidence="4">
    <location>
        <begin position="129"/>
        <end position="163"/>
    </location>
</feature>
<name>A0A1J4L0W7_9EUKA</name>
<evidence type="ECO:0000313" key="6">
    <source>
        <dbReference type="EMBL" id="OHT17058.1"/>
    </source>
</evidence>
<feature type="domain" description="Protein kinase" evidence="5">
    <location>
        <begin position="214"/>
        <end position="463"/>
    </location>
</feature>
<dbReference type="GO" id="GO:0004672">
    <property type="term" value="F:protein kinase activity"/>
    <property type="evidence" value="ECO:0007669"/>
    <property type="project" value="InterPro"/>
</dbReference>
<dbReference type="GO" id="GO:0005524">
    <property type="term" value="F:ATP binding"/>
    <property type="evidence" value="ECO:0007669"/>
    <property type="project" value="UniProtKB-UniRule"/>
</dbReference>
<dbReference type="EMBL" id="MLAK01000044">
    <property type="protein sequence ID" value="OHT17058.1"/>
    <property type="molecule type" value="Genomic_DNA"/>
</dbReference>